<proteinExistence type="predicted"/>
<dbReference type="InterPro" id="IPR051513">
    <property type="entry name" value="Tectonin_beta-prop"/>
</dbReference>
<feature type="compositionally biased region" description="Polar residues" evidence="1">
    <location>
        <begin position="110"/>
        <end position="122"/>
    </location>
</feature>
<keyword evidence="3" id="KW-1185">Reference proteome</keyword>
<feature type="compositionally biased region" description="Basic residues" evidence="1">
    <location>
        <begin position="123"/>
        <end position="133"/>
    </location>
</feature>
<sequence length="472" mass="53224">MPNFRSSRRAPQLKDNEIDHAIDLVDHDNSIPVDDARSLSVVTANTADLSASGQPLISPDSRAPLIQTSEGDPVHVSDDAGTDAGPSDGQDIAQPATNEAESSSARKETISAQRPLSKAFSSRSKRVSQHHPHTSKEHETAIDILFENERGAFLCGRPLFSSAALGNLDPPPWTNFAHKPSPTDIHNAQVPDPSWEWVWPEWRINRDEMIELDDDGWEYSFMFSKWFSWHGPKWYSSYVRRRAWTRRRVKKGFGYQAIDEHFMNTDYFTVTSPRQKHRSTVAIAAQVEQANVGQQSRASQELGLTIQKMLQEDDDKAYAKVVVKTADDLVPVLRLSRIDREKLEAVENYIENTADELLKLQDYMHEIMSIFVFQSSRKLLLTRLIQLHDEVVEKQRKGESRETQKMAENLSGAIRHADEEVRRLEYWSDIKGMAENGESGGAVDRVKGWDHGWEGLDNSGAKGVPGGEATLP</sequence>
<reference evidence="2" key="1">
    <citation type="submission" date="2023-10" db="EMBL/GenBank/DDBJ databases">
        <authorList>
            <person name="Hackl T."/>
        </authorList>
    </citation>
    <scope>NUCLEOTIDE SEQUENCE</scope>
</reference>
<dbReference type="PANTHER" id="PTHR23250">
    <property type="entry name" value="DYSFERLIN-RELATED"/>
    <property type="match status" value="1"/>
</dbReference>
<evidence type="ECO:0000313" key="2">
    <source>
        <dbReference type="EMBL" id="CAJ2503278.1"/>
    </source>
</evidence>
<comment type="caution">
    <text evidence="2">The sequence shown here is derived from an EMBL/GenBank/DDBJ whole genome shotgun (WGS) entry which is preliminary data.</text>
</comment>
<name>A0AAI8VF61_9PEZI</name>
<gene>
    <name evidence="2" type="ORF">KHLLAP_LOCUS3746</name>
</gene>
<organism evidence="2 3">
    <name type="scientific">Anthostomella pinea</name>
    <dbReference type="NCBI Taxonomy" id="933095"/>
    <lineage>
        <taxon>Eukaryota</taxon>
        <taxon>Fungi</taxon>
        <taxon>Dikarya</taxon>
        <taxon>Ascomycota</taxon>
        <taxon>Pezizomycotina</taxon>
        <taxon>Sordariomycetes</taxon>
        <taxon>Xylariomycetidae</taxon>
        <taxon>Xylariales</taxon>
        <taxon>Xylariaceae</taxon>
        <taxon>Anthostomella</taxon>
    </lineage>
</organism>
<protein>
    <submittedName>
        <fullName evidence="2">Uu.00g106720.m01.CDS01</fullName>
    </submittedName>
</protein>
<dbReference type="PANTHER" id="PTHR23250:SF1">
    <property type="entry name" value="TECTONIN BETA-PROPELLER REPEAT-CONTAINING PROTEIN 1"/>
    <property type="match status" value="1"/>
</dbReference>
<evidence type="ECO:0000313" key="3">
    <source>
        <dbReference type="Proteomes" id="UP001295740"/>
    </source>
</evidence>
<evidence type="ECO:0000256" key="1">
    <source>
        <dbReference type="SAM" id="MobiDB-lite"/>
    </source>
</evidence>
<dbReference type="AlphaFoldDB" id="A0AAI8VF61"/>
<feature type="region of interest" description="Disordered" evidence="1">
    <location>
        <begin position="48"/>
        <end position="138"/>
    </location>
</feature>
<dbReference type="EMBL" id="CAUWAG010000004">
    <property type="protein sequence ID" value="CAJ2503278.1"/>
    <property type="molecule type" value="Genomic_DNA"/>
</dbReference>
<dbReference type="Proteomes" id="UP001295740">
    <property type="component" value="Unassembled WGS sequence"/>
</dbReference>
<accession>A0AAI8VF61</accession>